<evidence type="ECO:0000259" key="3">
    <source>
        <dbReference type="PROSITE" id="PS51736"/>
    </source>
</evidence>
<dbReference type="InterPro" id="IPR006119">
    <property type="entry name" value="Resolv_N"/>
</dbReference>
<dbReference type="SUPFAM" id="SSF53041">
    <property type="entry name" value="Resolvase-like"/>
    <property type="match status" value="1"/>
</dbReference>
<evidence type="ECO:0000313" key="5">
    <source>
        <dbReference type="Proteomes" id="UP001597297"/>
    </source>
</evidence>
<dbReference type="CDD" id="cd00338">
    <property type="entry name" value="Ser_Recombinase"/>
    <property type="match status" value="1"/>
</dbReference>
<evidence type="ECO:0000256" key="2">
    <source>
        <dbReference type="ARBA" id="ARBA00023172"/>
    </source>
</evidence>
<dbReference type="InterPro" id="IPR036162">
    <property type="entry name" value="Resolvase-like_N_sf"/>
</dbReference>
<gene>
    <name evidence="4" type="ORF">ACFSQZ_03770</name>
</gene>
<keyword evidence="2" id="KW-0233">DNA recombination</keyword>
<dbReference type="PROSITE" id="PS51736">
    <property type="entry name" value="RECOMBINASES_3"/>
    <property type="match status" value="1"/>
</dbReference>
<dbReference type="Proteomes" id="UP001597297">
    <property type="component" value="Unassembled WGS sequence"/>
</dbReference>
<name>A0ABW5E569_9BACT</name>
<keyword evidence="1" id="KW-0238">DNA-binding</keyword>
<dbReference type="EMBL" id="JBHUJC010000011">
    <property type="protein sequence ID" value="MFD2275579.1"/>
    <property type="molecule type" value="Genomic_DNA"/>
</dbReference>
<reference evidence="5" key="1">
    <citation type="journal article" date="2019" name="Int. J. Syst. Evol. Microbiol.">
        <title>The Global Catalogue of Microorganisms (GCM) 10K type strain sequencing project: providing services to taxonomists for standard genome sequencing and annotation.</title>
        <authorList>
            <consortium name="The Broad Institute Genomics Platform"/>
            <consortium name="The Broad Institute Genome Sequencing Center for Infectious Disease"/>
            <person name="Wu L."/>
            <person name="Ma J."/>
        </authorList>
    </citation>
    <scope>NUCLEOTIDE SEQUENCE [LARGE SCALE GENOMIC DNA]</scope>
    <source>
        <strain evidence="5">JCM 16545</strain>
    </source>
</reference>
<evidence type="ECO:0000313" key="4">
    <source>
        <dbReference type="EMBL" id="MFD2275579.1"/>
    </source>
</evidence>
<dbReference type="InterPro" id="IPR050639">
    <property type="entry name" value="SSR_resolvase"/>
</dbReference>
<comment type="caution">
    <text evidence="4">The sequence shown here is derived from an EMBL/GenBank/DDBJ whole genome shotgun (WGS) entry which is preliminary data.</text>
</comment>
<keyword evidence="5" id="KW-1185">Reference proteome</keyword>
<accession>A0ABW5E569</accession>
<dbReference type="RefSeq" id="WP_377094717.1">
    <property type="nucleotide sequence ID" value="NZ_JBHSJM010000001.1"/>
</dbReference>
<proteinExistence type="predicted"/>
<dbReference type="Pfam" id="PF00239">
    <property type="entry name" value="Resolvase"/>
    <property type="match status" value="1"/>
</dbReference>
<organism evidence="4 5">
    <name type="scientific">Rubritalea spongiae</name>
    <dbReference type="NCBI Taxonomy" id="430797"/>
    <lineage>
        <taxon>Bacteria</taxon>
        <taxon>Pseudomonadati</taxon>
        <taxon>Verrucomicrobiota</taxon>
        <taxon>Verrucomicrobiia</taxon>
        <taxon>Verrucomicrobiales</taxon>
        <taxon>Rubritaleaceae</taxon>
        <taxon>Rubritalea</taxon>
    </lineage>
</organism>
<dbReference type="PANTHER" id="PTHR30461">
    <property type="entry name" value="DNA-INVERTASE FROM LAMBDOID PROPHAGE"/>
    <property type="match status" value="1"/>
</dbReference>
<dbReference type="SMART" id="SM00857">
    <property type="entry name" value="Resolvase"/>
    <property type="match status" value="1"/>
</dbReference>
<dbReference type="Gene3D" id="3.40.50.1390">
    <property type="entry name" value="Resolvase, N-terminal catalytic domain"/>
    <property type="match status" value="1"/>
</dbReference>
<sequence length="217" mass="23806">MNKYVAYYRVSTARQGQSGLGLEAQQAAVQAHLKTTGAELVAELIEVESGKKTKRVQLDEAMKQCKKKKATLLIAKLDRLARNVHFISGLMESSVEFLALDMQHANRLTIHIMAAVAEDEAARISARTKAALQASKARGTELGKNGKKLAAQNLQAAKKRDERVIPLIHKLQDKGIKTLSGIARALNGQGVKTTTGKEWHAMTVKRLLKRNVNPTPH</sequence>
<feature type="domain" description="Resolvase/invertase-type recombinase catalytic" evidence="3">
    <location>
        <begin position="3"/>
        <end position="139"/>
    </location>
</feature>
<dbReference type="InterPro" id="IPR011109">
    <property type="entry name" value="DNA_bind_recombinase_dom"/>
</dbReference>
<dbReference type="Pfam" id="PF07508">
    <property type="entry name" value="Recombinase"/>
    <property type="match status" value="1"/>
</dbReference>
<dbReference type="PANTHER" id="PTHR30461:SF2">
    <property type="entry name" value="SERINE RECOMBINASE PINE-RELATED"/>
    <property type="match status" value="1"/>
</dbReference>
<evidence type="ECO:0000256" key="1">
    <source>
        <dbReference type="ARBA" id="ARBA00023125"/>
    </source>
</evidence>
<protein>
    <submittedName>
        <fullName evidence="4">Recombinase family protein</fullName>
    </submittedName>
</protein>